<name>A0A1E8QCI3_9MYCO</name>
<reference evidence="4 5" key="1">
    <citation type="submission" date="2016-09" db="EMBL/GenBank/DDBJ databases">
        <title>genome sequence of Mycobacterium sp. 739 SCH.</title>
        <authorList>
            <person name="Greninger A.L."/>
            <person name="Qin X."/>
            <person name="Jerome K."/>
            <person name="Vora S."/>
            <person name="Quinn K."/>
        </authorList>
    </citation>
    <scope>NUCLEOTIDE SEQUENCE [LARGE SCALE GENOMIC DNA]</scope>
    <source>
        <strain evidence="4 5">SCH</strain>
    </source>
</reference>
<sequence>MDWVMGTDRRRAGTERILDAATELILRHGLDAFDVDTLAAHVHCSRATVYRYAGGKKEIRDAVLLRLAAAVVDDVRRAVNGMGGTERVVTAVVVALDRIRSNPLRSMIFRPHNSANLAELHASPLLGHLAAELTGVTEDDPAAAQWIVRVVMSFAQWPMAEHGDEREAIRRFVAPAFP</sequence>
<dbReference type="PANTHER" id="PTHR30055">
    <property type="entry name" value="HTH-TYPE TRANSCRIPTIONAL REGULATOR RUTR"/>
    <property type="match status" value="1"/>
</dbReference>
<dbReference type="Proteomes" id="UP000178953">
    <property type="component" value="Unassembled WGS sequence"/>
</dbReference>
<accession>A0A1E8QCI3</accession>
<dbReference type="OrthoDB" id="4569533at2"/>
<feature type="domain" description="HTH tetR-type" evidence="3">
    <location>
        <begin position="11"/>
        <end position="71"/>
    </location>
</feature>
<organism evidence="4 5">
    <name type="scientific">Mycolicibacterium grossiae</name>
    <dbReference type="NCBI Taxonomy" id="1552759"/>
    <lineage>
        <taxon>Bacteria</taxon>
        <taxon>Bacillati</taxon>
        <taxon>Actinomycetota</taxon>
        <taxon>Actinomycetes</taxon>
        <taxon>Mycobacteriales</taxon>
        <taxon>Mycobacteriaceae</taxon>
        <taxon>Mycolicibacterium</taxon>
    </lineage>
</organism>
<protein>
    <submittedName>
        <fullName evidence="4">TetR family transcriptional regulator</fullName>
    </submittedName>
</protein>
<dbReference type="RefSeq" id="WP_070351096.1">
    <property type="nucleotide sequence ID" value="NZ_CP043474.1"/>
</dbReference>
<dbReference type="EMBL" id="MCHX01000001">
    <property type="protein sequence ID" value="OFJ55669.1"/>
    <property type="molecule type" value="Genomic_DNA"/>
</dbReference>
<dbReference type="PROSITE" id="PS50977">
    <property type="entry name" value="HTH_TETR_2"/>
    <property type="match status" value="1"/>
</dbReference>
<dbReference type="Gene3D" id="1.10.357.10">
    <property type="entry name" value="Tetracycline Repressor, domain 2"/>
    <property type="match status" value="1"/>
</dbReference>
<comment type="caution">
    <text evidence="4">The sequence shown here is derived from an EMBL/GenBank/DDBJ whole genome shotgun (WGS) entry which is preliminary data.</text>
</comment>
<dbReference type="SUPFAM" id="SSF46689">
    <property type="entry name" value="Homeodomain-like"/>
    <property type="match status" value="1"/>
</dbReference>
<evidence type="ECO:0000313" key="4">
    <source>
        <dbReference type="EMBL" id="OFJ55669.1"/>
    </source>
</evidence>
<dbReference type="InterPro" id="IPR001647">
    <property type="entry name" value="HTH_TetR"/>
</dbReference>
<dbReference type="Pfam" id="PF00440">
    <property type="entry name" value="TetR_N"/>
    <property type="match status" value="1"/>
</dbReference>
<keyword evidence="1 2" id="KW-0238">DNA-binding</keyword>
<dbReference type="AlphaFoldDB" id="A0A1E8QCI3"/>
<evidence type="ECO:0000256" key="1">
    <source>
        <dbReference type="ARBA" id="ARBA00023125"/>
    </source>
</evidence>
<dbReference type="GO" id="GO:0003700">
    <property type="term" value="F:DNA-binding transcription factor activity"/>
    <property type="evidence" value="ECO:0007669"/>
    <property type="project" value="TreeGrafter"/>
</dbReference>
<keyword evidence="5" id="KW-1185">Reference proteome</keyword>
<evidence type="ECO:0000313" key="5">
    <source>
        <dbReference type="Proteomes" id="UP000178953"/>
    </source>
</evidence>
<feature type="DNA-binding region" description="H-T-H motif" evidence="2">
    <location>
        <begin position="34"/>
        <end position="53"/>
    </location>
</feature>
<evidence type="ECO:0000259" key="3">
    <source>
        <dbReference type="PROSITE" id="PS50977"/>
    </source>
</evidence>
<dbReference type="PANTHER" id="PTHR30055:SF146">
    <property type="entry name" value="HTH-TYPE TRANSCRIPTIONAL DUAL REGULATOR CECR"/>
    <property type="match status" value="1"/>
</dbReference>
<gene>
    <name evidence="4" type="ORF">BEL07_00170</name>
</gene>
<dbReference type="GO" id="GO:0000976">
    <property type="term" value="F:transcription cis-regulatory region binding"/>
    <property type="evidence" value="ECO:0007669"/>
    <property type="project" value="TreeGrafter"/>
</dbReference>
<dbReference type="InterPro" id="IPR009057">
    <property type="entry name" value="Homeodomain-like_sf"/>
</dbReference>
<proteinExistence type="predicted"/>
<dbReference type="InterPro" id="IPR050109">
    <property type="entry name" value="HTH-type_TetR-like_transc_reg"/>
</dbReference>
<evidence type="ECO:0000256" key="2">
    <source>
        <dbReference type="PROSITE-ProRule" id="PRU00335"/>
    </source>
</evidence>